<reference evidence="3" key="1">
    <citation type="submission" date="2022-01" db="EMBL/GenBank/DDBJ databases">
        <authorList>
            <person name="King R."/>
        </authorList>
    </citation>
    <scope>NUCLEOTIDE SEQUENCE</scope>
</reference>
<name>A0A9N9MXX4_9CUCU</name>
<keyword evidence="4" id="KW-1185">Reference proteome</keyword>
<protein>
    <submittedName>
        <fullName evidence="3">Uncharacterized protein</fullName>
    </submittedName>
</protein>
<evidence type="ECO:0000256" key="1">
    <source>
        <dbReference type="SAM" id="MobiDB-lite"/>
    </source>
</evidence>
<accession>A0A9N9MXX4</accession>
<dbReference type="EMBL" id="OU892284">
    <property type="protein sequence ID" value="CAG9772536.1"/>
    <property type="molecule type" value="Genomic_DNA"/>
</dbReference>
<evidence type="ECO:0000313" key="4">
    <source>
        <dbReference type="Proteomes" id="UP001152799"/>
    </source>
</evidence>
<feature type="signal peptide" evidence="2">
    <location>
        <begin position="1"/>
        <end position="28"/>
    </location>
</feature>
<feature type="compositionally biased region" description="Polar residues" evidence="1">
    <location>
        <begin position="55"/>
        <end position="71"/>
    </location>
</feature>
<dbReference type="AlphaFoldDB" id="A0A9N9MXX4"/>
<feature type="region of interest" description="Disordered" evidence="1">
    <location>
        <begin position="52"/>
        <end position="71"/>
    </location>
</feature>
<gene>
    <name evidence="3" type="ORF">CEUTPL_LOCUS12942</name>
</gene>
<dbReference type="Proteomes" id="UP001152799">
    <property type="component" value="Chromosome 8"/>
</dbReference>
<dbReference type="OrthoDB" id="6366777at2759"/>
<sequence length="118" mass="13768">MAHYLNFAMRNMVGVLIVFVLVICHTQARSGCAIFGHSCYGGIGKRAELADTNEESTNQKNELSTGLYPESSQNYIPRPFSVSPEQYERMNKYINEWILNYMRNREEYLRKEEGFDRE</sequence>
<organism evidence="3 4">
    <name type="scientific">Ceutorhynchus assimilis</name>
    <name type="common">cabbage seed weevil</name>
    <dbReference type="NCBI Taxonomy" id="467358"/>
    <lineage>
        <taxon>Eukaryota</taxon>
        <taxon>Metazoa</taxon>
        <taxon>Ecdysozoa</taxon>
        <taxon>Arthropoda</taxon>
        <taxon>Hexapoda</taxon>
        <taxon>Insecta</taxon>
        <taxon>Pterygota</taxon>
        <taxon>Neoptera</taxon>
        <taxon>Endopterygota</taxon>
        <taxon>Coleoptera</taxon>
        <taxon>Polyphaga</taxon>
        <taxon>Cucujiformia</taxon>
        <taxon>Curculionidae</taxon>
        <taxon>Ceutorhynchinae</taxon>
        <taxon>Ceutorhynchus</taxon>
    </lineage>
</organism>
<feature type="chain" id="PRO_5040146618" evidence="2">
    <location>
        <begin position="29"/>
        <end position="118"/>
    </location>
</feature>
<keyword evidence="2" id="KW-0732">Signal</keyword>
<evidence type="ECO:0000313" key="3">
    <source>
        <dbReference type="EMBL" id="CAG9772536.1"/>
    </source>
</evidence>
<proteinExistence type="predicted"/>
<evidence type="ECO:0000256" key="2">
    <source>
        <dbReference type="SAM" id="SignalP"/>
    </source>
</evidence>